<proteinExistence type="predicted"/>
<protein>
    <recommendedName>
        <fullName evidence="3">Holin</fullName>
    </recommendedName>
</protein>
<evidence type="ECO:0008006" key="3">
    <source>
        <dbReference type="Google" id="ProtNLM"/>
    </source>
</evidence>
<feature type="transmembrane region" description="Helical" evidence="1">
    <location>
        <begin position="48"/>
        <end position="66"/>
    </location>
</feature>
<reference evidence="2" key="1">
    <citation type="journal article" date="2014" name="Front. Microbiol.">
        <title>High frequency of phylogenetically diverse reductive dehalogenase-homologous genes in deep subseafloor sedimentary metagenomes.</title>
        <authorList>
            <person name="Kawai M."/>
            <person name="Futagami T."/>
            <person name="Toyoda A."/>
            <person name="Takaki Y."/>
            <person name="Nishi S."/>
            <person name="Hori S."/>
            <person name="Arai W."/>
            <person name="Tsubouchi T."/>
            <person name="Morono Y."/>
            <person name="Uchiyama I."/>
            <person name="Ito T."/>
            <person name="Fujiyama A."/>
            <person name="Inagaki F."/>
            <person name="Takami H."/>
        </authorList>
    </citation>
    <scope>NUCLEOTIDE SEQUENCE</scope>
    <source>
        <strain evidence="2">Expedition CK06-06</strain>
    </source>
</reference>
<evidence type="ECO:0000313" key="2">
    <source>
        <dbReference type="EMBL" id="GAI88408.1"/>
    </source>
</evidence>
<keyword evidence="1" id="KW-1133">Transmembrane helix</keyword>
<name>X1S674_9ZZZZ</name>
<dbReference type="EMBL" id="BARW01024022">
    <property type="protein sequence ID" value="GAI88408.1"/>
    <property type="molecule type" value="Genomic_DNA"/>
</dbReference>
<comment type="caution">
    <text evidence="2">The sequence shown here is derived from an EMBL/GenBank/DDBJ whole genome shotgun (WGS) entry which is preliminary data.</text>
</comment>
<evidence type="ECO:0000256" key="1">
    <source>
        <dbReference type="SAM" id="Phobius"/>
    </source>
</evidence>
<accession>X1S674</accession>
<gene>
    <name evidence="2" type="ORF">S12H4_39699</name>
</gene>
<sequence>MDLSIMIMEVITGPEIIALVALMAANVILSIIAAIAKGEFSFRNLGDFVGTRVVPLIAYLVVALLAEALGDWTPAALAVFAGLVALYGAGIAAAIKSLTGVSIPNIFTEKRKQGEGEDVKPGT</sequence>
<feature type="transmembrane region" description="Helical" evidence="1">
    <location>
        <begin position="16"/>
        <end position="36"/>
    </location>
</feature>
<organism evidence="2">
    <name type="scientific">marine sediment metagenome</name>
    <dbReference type="NCBI Taxonomy" id="412755"/>
    <lineage>
        <taxon>unclassified sequences</taxon>
        <taxon>metagenomes</taxon>
        <taxon>ecological metagenomes</taxon>
    </lineage>
</organism>
<keyword evidence="1" id="KW-0472">Membrane</keyword>
<dbReference type="AlphaFoldDB" id="X1S674"/>
<feature type="transmembrane region" description="Helical" evidence="1">
    <location>
        <begin position="72"/>
        <end position="95"/>
    </location>
</feature>
<keyword evidence="1" id="KW-0812">Transmembrane</keyword>